<comment type="subcellular location">
    <subcellularLocation>
        <location evidence="1 6">Virion</location>
    </subcellularLocation>
</comment>
<proteinExistence type="inferred from homology"/>
<evidence type="ECO:0000256" key="5">
    <source>
        <dbReference type="ARBA" id="ARBA00022844"/>
    </source>
</evidence>
<accession>A0AAU8H5U5</accession>
<dbReference type="GO" id="GO:0039615">
    <property type="term" value="C:T=1 icosahedral viral capsid"/>
    <property type="evidence" value="ECO:0007669"/>
    <property type="project" value="UniProtKB-UniRule"/>
</dbReference>
<keyword evidence="5 6" id="KW-0946">Virion</keyword>
<name>A0AAU8H5U5_9VIRU</name>
<evidence type="ECO:0000256" key="8">
    <source>
        <dbReference type="SAM" id="MobiDB-lite"/>
    </source>
</evidence>
<dbReference type="InterPro" id="IPR004219">
    <property type="entry name" value="TTvirus_Unk"/>
</dbReference>
<comment type="function">
    <text evidence="6">Self-assembles to form an icosahedral capsid.</text>
</comment>
<evidence type="ECO:0000313" key="9">
    <source>
        <dbReference type="EMBL" id="XCH55947.1"/>
    </source>
</evidence>
<keyword evidence="4 6" id="KW-0167">Capsid protein</keyword>
<evidence type="ECO:0000256" key="2">
    <source>
        <dbReference type="ARBA" id="ARBA00006131"/>
    </source>
</evidence>
<reference evidence="9" key="1">
    <citation type="submission" date="2024-05" db="EMBL/GenBank/DDBJ databases">
        <authorList>
            <person name="Laubscher F."/>
            <person name="Chudzinski V."/>
            <person name="Cordey S."/>
            <person name="Hosszu-Fellous K."/>
            <person name="Kaiser L."/>
        </authorList>
    </citation>
    <scope>NUCLEOTIDE SEQUENCE</scope>
    <source>
        <strain evidence="9">GE-0901-24-213</strain>
    </source>
</reference>
<evidence type="ECO:0000256" key="7">
    <source>
        <dbReference type="SAM" id="Coils"/>
    </source>
</evidence>
<dbReference type="EMBL" id="PP816701">
    <property type="protein sequence ID" value="XCH55947.1"/>
    <property type="molecule type" value="Genomic_DNA"/>
</dbReference>
<sequence length="662" mass="78503">MPFWWPRRRRWWATTRFKRRKPRYPKRRRRRRYKRKYRRAPRRRRRRRRKVRRKKPNLIVRQWQPDSIVLCKIKLFGSLVLGAEGCQYLCYTNEKGAWTPPQQPGGGGFGIETYSLSYLYDQYLLRRCIWTKSNDFKDLCRYLRCKITFFRHPKIDFVVNYARQPPFLLEKPTYMNCHPIALLLSQHKRVILSKRSDPKSKNRITLIIKPPKQMITKWFFTKQFALFDLLQIQAAACTLNYPKLGCCNENLIISIFYLNPQFFQDSQWAQYTTGPYKPYQTINTNLTYHYKIGSQTGKYKPDFLNKTGQEIYYESISLDKGWFSPKIMNTQYITQDGSETHLAAIPVGAARYNPEIDDGKGNEIYLVSVTTGHYTKPSEDNLVFRGLPLWLMFFGLYSFIKKIKTASFMPLHMFVVKSEYILPKPKDPQRQYFPFIDLNFINGKNPYNSYISSTQRQTWYPTCEHQVETLNAFVKCGPFVPKLDNDRDSTWELPFKSTFYFKWGGPQMPNQNVSDPKEKTSYIVPDTVQEGLQITNPLKQKAESLLHEWDYRRGLIKTKAFKRMLENLSIESDVYPSAETPTKRQRVENSLHYQEEENQEIKTCLLSLCESSSSEKEEEEKNLLHLIQQQQQQQKQLKLQLLTLIKDLKEKQNALQLQTGVI</sequence>
<evidence type="ECO:0000256" key="1">
    <source>
        <dbReference type="ARBA" id="ARBA00004328"/>
    </source>
</evidence>
<dbReference type="Pfam" id="PF02956">
    <property type="entry name" value="TT_ORF1"/>
    <property type="match status" value="1"/>
</dbReference>
<evidence type="ECO:0000256" key="4">
    <source>
        <dbReference type="ARBA" id="ARBA00022561"/>
    </source>
</evidence>
<feature type="coiled-coil region" evidence="7">
    <location>
        <begin position="613"/>
        <end position="647"/>
    </location>
</feature>
<feature type="region of interest" description="Disordered" evidence="8">
    <location>
        <begin position="22"/>
        <end position="52"/>
    </location>
</feature>
<evidence type="ECO:0000256" key="6">
    <source>
        <dbReference type="RuleBase" id="RU361230"/>
    </source>
</evidence>
<keyword evidence="3 6" id="KW-1140">T=1 icosahedral capsid protein</keyword>
<keyword evidence="7" id="KW-0175">Coiled coil</keyword>
<comment type="similarity">
    <text evidence="2 6">Belongs to the anelloviridae capsid protein family.</text>
</comment>
<protein>
    <recommendedName>
        <fullName evidence="6">Capsid protein</fullName>
    </recommendedName>
</protein>
<organism evidence="9">
    <name type="scientific">Gammatorquevirus homidi4</name>
    <dbReference type="NCBI Taxonomy" id="3048389"/>
    <lineage>
        <taxon>Viruses</taxon>
        <taxon>Monodnaviria</taxon>
        <taxon>Shotokuvirae</taxon>
        <taxon>Commensaviricota</taxon>
        <taxon>Cardeaviricetes</taxon>
        <taxon>Sanitavirales</taxon>
        <taxon>Anelloviridae</taxon>
        <taxon>Gammatorquevirus</taxon>
    </lineage>
</organism>
<evidence type="ECO:0000256" key="3">
    <source>
        <dbReference type="ARBA" id="ARBA00022431"/>
    </source>
</evidence>